<dbReference type="Proteomes" id="UP000324575">
    <property type="component" value="Unassembled WGS sequence"/>
</dbReference>
<proteinExistence type="inferred from homology"/>
<keyword evidence="3 7" id="KW-0375">Hydrogen ion transport</keyword>
<dbReference type="NCBIfam" id="TIGR01145">
    <property type="entry name" value="ATP_synt_delta"/>
    <property type="match status" value="1"/>
</dbReference>
<dbReference type="GO" id="GO:0046933">
    <property type="term" value="F:proton-transporting ATP synthase activity, rotational mechanism"/>
    <property type="evidence" value="ECO:0007669"/>
    <property type="project" value="UniProtKB-UniRule"/>
</dbReference>
<evidence type="ECO:0000256" key="5">
    <source>
        <dbReference type="ARBA" id="ARBA00023136"/>
    </source>
</evidence>
<evidence type="ECO:0000313" key="9">
    <source>
        <dbReference type="Proteomes" id="UP000324575"/>
    </source>
</evidence>
<dbReference type="GO" id="GO:0045259">
    <property type="term" value="C:proton-transporting ATP synthase complex"/>
    <property type="evidence" value="ECO:0007669"/>
    <property type="project" value="UniProtKB-KW"/>
</dbReference>
<comment type="subcellular location">
    <subcellularLocation>
        <location evidence="7">Cell membrane</location>
        <topology evidence="7">Peripheral membrane protein</topology>
    </subcellularLocation>
    <subcellularLocation>
        <location evidence="1">Membrane</location>
    </subcellularLocation>
</comment>
<dbReference type="PRINTS" id="PR00125">
    <property type="entry name" value="ATPASEDELTA"/>
</dbReference>
<dbReference type="Gene3D" id="1.10.520.20">
    <property type="entry name" value="N-terminal domain of the delta subunit of the F1F0-ATP synthase"/>
    <property type="match status" value="1"/>
</dbReference>
<dbReference type="NCBIfam" id="NF009964">
    <property type="entry name" value="PRK13429.1-3"/>
    <property type="match status" value="1"/>
</dbReference>
<evidence type="ECO:0000256" key="4">
    <source>
        <dbReference type="ARBA" id="ARBA00023065"/>
    </source>
</evidence>
<keyword evidence="2 7" id="KW-0813">Transport</keyword>
<evidence type="ECO:0000256" key="6">
    <source>
        <dbReference type="ARBA" id="ARBA00023310"/>
    </source>
</evidence>
<gene>
    <name evidence="7" type="primary">atpH</name>
    <name evidence="8" type="ORF">EZS26_001766</name>
</gene>
<dbReference type="Pfam" id="PF00213">
    <property type="entry name" value="OSCP"/>
    <property type="match status" value="1"/>
</dbReference>
<comment type="similarity">
    <text evidence="7">Belongs to the ATPase delta chain family.</text>
</comment>
<dbReference type="InterPro" id="IPR026015">
    <property type="entry name" value="ATP_synth_OSCP/delta_N_sf"/>
</dbReference>
<evidence type="ECO:0000256" key="1">
    <source>
        <dbReference type="ARBA" id="ARBA00004370"/>
    </source>
</evidence>
<comment type="function">
    <text evidence="7">This protein is part of the stalk that links CF(0) to CF(1). It either transmits conformational changes from CF(0) to CF(1) or is implicated in proton conduction.</text>
</comment>
<evidence type="ECO:0000256" key="3">
    <source>
        <dbReference type="ARBA" id="ARBA00022781"/>
    </source>
</evidence>
<evidence type="ECO:0000313" key="8">
    <source>
        <dbReference type="EMBL" id="KAA6302165.1"/>
    </source>
</evidence>
<keyword evidence="7" id="KW-1003">Cell membrane</keyword>
<dbReference type="AlphaFoldDB" id="A0A5M8P156"/>
<keyword evidence="5 7" id="KW-0472">Membrane</keyword>
<protein>
    <recommendedName>
        <fullName evidence="7">ATP synthase subunit delta</fullName>
    </recommendedName>
    <alternativeName>
        <fullName evidence="7">ATP synthase F(1) sector subunit delta</fullName>
    </alternativeName>
    <alternativeName>
        <fullName evidence="7">F-type ATPase subunit delta</fullName>
        <shortName evidence="7">F-ATPase subunit delta</shortName>
    </alternativeName>
</protein>
<dbReference type="PROSITE" id="PS00389">
    <property type="entry name" value="ATPASE_DELTA"/>
    <property type="match status" value="1"/>
</dbReference>
<dbReference type="InterPro" id="IPR000711">
    <property type="entry name" value="ATPase_OSCP/dsu"/>
</dbReference>
<accession>A0A5M8P156</accession>
<dbReference type="HAMAP" id="MF_01416">
    <property type="entry name" value="ATP_synth_delta_bact"/>
    <property type="match status" value="1"/>
</dbReference>
<dbReference type="EMBL" id="SNRX01000010">
    <property type="protein sequence ID" value="KAA6302165.1"/>
    <property type="molecule type" value="Genomic_DNA"/>
</dbReference>
<reference evidence="8 9" key="1">
    <citation type="submission" date="2019-03" db="EMBL/GenBank/DDBJ databases">
        <title>Single cell metagenomics reveals metabolic interactions within the superorganism composed of flagellate Streblomastix strix and complex community of Bacteroidetes bacteria on its surface.</title>
        <authorList>
            <person name="Treitli S.C."/>
            <person name="Kolisko M."/>
            <person name="Husnik F."/>
            <person name="Keeling P."/>
            <person name="Hampl V."/>
        </authorList>
    </citation>
    <scope>NUCLEOTIDE SEQUENCE [LARGE SCALE GENOMIC DNA]</scope>
    <source>
        <strain evidence="8">St1</strain>
    </source>
</reference>
<comment type="function">
    <text evidence="7">F(1)F(0) ATP synthase produces ATP from ADP in the presence of a proton or sodium gradient. F-type ATPases consist of two structural domains, F(1) containing the extramembraneous catalytic core and F(0) containing the membrane proton channel, linked together by a central stalk and a peripheral stalk. During catalysis, ATP synthesis in the catalytic domain of F(1) is coupled via a rotary mechanism of the central stalk subunits to proton translocation.</text>
</comment>
<dbReference type="SUPFAM" id="SSF47928">
    <property type="entry name" value="N-terminal domain of the delta subunit of the F1F0-ATP synthase"/>
    <property type="match status" value="1"/>
</dbReference>
<dbReference type="GO" id="GO:0005886">
    <property type="term" value="C:plasma membrane"/>
    <property type="evidence" value="ECO:0007669"/>
    <property type="project" value="UniProtKB-SubCell"/>
</dbReference>
<keyword evidence="4 7" id="KW-0406">Ion transport</keyword>
<keyword evidence="7" id="KW-0139">CF(1)</keyword>
<keyword evidence="6 7" id="KW-0066">ATP synthesis</keyword>
<evidence type="ECO:0000256" key="7">
    <source>
        <dbReference type="HAMAP-Rule" id="MF_01416"/>
    </source>
</evidence>
<dbReference type="PANTHER" id="PTHR11910">
    <property type="entry name" value="ATP SYNTHASE DELTA CHAIN"/>
    <property type="match status" value="1"/>
</dbReference>
<dbReference type="InterPro" id="IPR020781">
    <property type="entry name" value="ATPase_OSCP/d_CS"/>
</dbReference>
<sequence>MNAGIIATRYARAIYKYAAEKGQETLVNTDMQVLVRNFAVYPALRKTMVDPTLSAKQKMGILATAFGNKSDETLQNAIRVIVENGRAPYMESIARMYDTVYRKAKGIVIVHLTTVVPVGKKVEEDFKRIIPLKQGEQIEFQTETKPDIIGGFILEIEDKRLDKSVKYQLNKLKQNATY</sequence>
<organism evidence="8 9">
    <name type="scientific">Candidatus Ordinivivax streblomastigis</name>
    <dbReference type="NCBI Taxonomy" id="2540710"/>
    <lineage>
        <taxon>Bacteria</taxon>
        <taxon>Pseudomonadati</taxon>
        <taxon>Bacteroidota</taxon>
        <taxon>Bacteroidia</taxon>
        <taxon>Bacteroidales</taxon>
        <taxon>Candidatus Ordinivivax</taxon>
    </lineage>
</organism>
<comment type="caution">
    <text evidence="8">The sequence shown here is derived from an EMBL/GenBank/DDBJ whole genome shotgun (WGS) entry which is preliminary data.</text>
</comment>
<name>A0A5M8P156_9BACT</name>
<evidence type="ECO:0000256" key="2">
    <source>
        <dbReference type="ARBA" id="ARBA00022448"/>
    </source>
</evidence>